<dbReference type="InterPro" id="IPR050869">
    <property type="entry name" value="H3K4_H4K5_MeTrfase"/>
</dbReference>
<feature type="region of interest" description="Disordered" evidence="1">
    <location>
        <begin position="347"/>
        <end position="384"/>
    </location>
</feature>
<dbReference type="SUPFAM" id="SSF144232">
    <property type="entry name" value="HIT/MYND zinc finger-like"/>
    <property type="match status" value="1"/>
</dbReference>
<dbReference type="Gene3D" id="1.10.220.160">
    <property type="match status" value="1"/>
</dbReference>
<dbReference type="InterPro" id="IPR046341">
    <property type="entry name" value="SET_dom_sf"/>
</dbReference>
<dbReference type="Gene3D" id="2.170.270.10">
    <property type="entry name" value="SET domain"/>
    <property type="match status" value="1"/>
</dbReference>
<evidence type="ECO:0008006" key="3">
    <source>
        <dbReference type="Google" id="ProtNLM"/>
    </source>
</evidence>
<proteinExistence type="predicted"/>
<reference evidence="2" key="1">
    <citation type="submission" date="2021-01" db="EMBL/GenBank/DDBJ databases">
        <authorList>
            <person name="Corre E."/>
            <person name="Pelletier E."/>
            <person name="Niang G."/>
            <person name="Scheremetjew M."/>
            <person name="Finn R."/>
            <person name="Kale V."/>
            <person name="Holt S."/>
            <person name="Cochrane G."/>
            <person name="Meng A."/>
            <person name="Brown T."/>
            <person name="Cohen L."/>
        </authorList>
    </citation>
    <scope>NUCLEOTIDE SEQUENCE</scope>
    <source>
        <strain evidence="2">CCAC1681</strain>
    </source>
</reference>
<sequence length="570" mass="61387">MLSGEMWAHDTEAHLERTRARLARFGVDLRDDATRGRCLVAAKDFKRGDLVLASAPFGLPVPFVQGGGPGRCAGCFRDASDEAWEDGGARSPETCAGCGGVWFCSERCKACAIAGGHASECAALRAFKKKHPGADAGSVSAEFGALSALYRQCAKAYPEAAEPADEALPYLVPTLGDKADYGARRNESKAEVCDFTGEDDVEWARTQIASARAVGLIPKSVTDAAARAEISRSRVNDFFIQRWTGGDPEPIAAAVFPLGALLNHSCAPTCVASYRLETRRNTTDEVSTTDGPTWIQEFRCAVSELRLGDELTHAYVDAGDWTNHRRAALLDRYGFVCNCARCPKDEHGAPFDPPKPIPRRGDSDADAQTRTPPEKREDSAETALSARRAFCRESNWAALAMPNDKRAQVTIEIASKLLHDAERAEEVSNERELAEKAAGLLRGISVNAVPENPENPYALGAAAPFPTTPMRARALAMASNMAMFESDFEAALRLGEELVACLVEAYGTKWHAKIAYELFKLASVAGDGLGDAARAAAKFREALEIGEVALGGDAWMCRKAREYLEGTSSS</sequence>
<dbReference type="Gene3D" id="6.10.140.2220">
    <property type="match status" value="1"/>
</dbReference>
<evidence type="ECO:0000256" key="1">
    <source>
        <dbReference type="SAM" id="MobiDB-lite"/>
    </source>
</evidence>
<organism evidence="2">
    <name type="scientific">Micromonas pusilla</name>
    <name type="common">Picoplanktonic green alga</name>
    <name type="synonym">Chromulina pusilla</name>
    <dbReference type="NCBI Taxonomy" id="38833"/>
    <lineage>
        <taxon>Eukaryota</taxon>
        <taxon>Viridiplantae</taxon>
        <taxon>Chlorophyta</taxon>
        <taxon>Mamiellophyceae</taxon>
        <taxon>Mamiellales</taxon>
        <taxon>Mamiellaceae</taxon>
        <taxon>Micromonas</taxon>
    </lineage>
</organism>
<dbReference type="GO" id="GO:0005634">
    <property type="term" value="C:nucleus"/>
    <property type="evidence" value="ECO:0007669"/>
    <property type="project" value="TreeGrafter"/>
</dbReference>
<name>A0A7S0DAE5_MICPS</name>
<gene>
    <name evidence="2" type="ORF">MSP1401_LOCUS10526</name>
</gene>
<evidence type="ECO:0000313" key="2">
    <source>
        <dbReference type="EMBL" id="CAD8448266.1"/>
    </source>
</evidence>
<dbReference type="CDD" id="cd20071">
    <property type="entry name" value="SET_SMYD"/>
    <property type="match status" value="1"/>
</dbReference>
<dbReference type="PANTHER" id="PTHR12197:SF251">
    <property type="entry name" value="EG:BACR7C10.4 PROTEIN"/>
    <property type="match status" value="1"/>
</dbReference>
<dbReference type="SUPFAM" id="SSF82199">
    <property type="entry name" value="SET domain"/>
    <property type="match status" value="1"/>
</dbReference>
<accession>A0A7S0DAE5</accession>
<dbReference type="EMBL" id="HBEN01012658">
    <property type="protein sequence ID" value="CAD8448266.1"/>
    <property type="molecule type" value="Transcribed_RNA"/>
</dbReference>
<dbReference type="PANTHER" id="PTHR12197">
    <property type="entry name" value="HISTONE-LYSINE N-METHYLTRANSFERASE SMYD"/>
    <property type="match status" value="1"/>
</dbReference>
<dbReference type="AlphaFoldDB" id="A0A7S0DAE5"/>
<protein>
    <recommendedName>
        <fullName evidence="3">Set domain protein</fullName>
    </recommendedName>
</protein>